<keyword evidence="2" id="KW-1185">Reference proteome</keyword>
<gene>
    <name evidence="1" type="ORF">SAMN05421823_10647</name>
</gene>
<dbReference type="Proteomes" id="UP000198510">
    <property type="component" value="Unassembled WGS sequence"/>
</dbReference>
<name>A0A1G9K4Z2_9BACT</name>
<organism evidence="1 2">
    <name type="scientific">Catalinimonas alkaloidigena</name>
    <dbReference type="NCBI Taxonomy" id="1075417"/>
    <lineage>
        <taxon>Bacteria</taxon>
        <taxon>Pseudomonadati</taxon>
        <taxon>Bacteroidota</taxon>
        <taxon>Cytophagia</taxon>
        <taxon>Cytophagales</taxon>
        <taxon>Catalimonadaceae</taxon>
        <taxon>Catalinimonas</taxon>
    </lineage>
</organism>
<protein>
    <submittedName>
        <fullName evidence="1">Uncharacterized protein</fullName>
    </submittedName>
</protein>
<dbReference type="STRING" id="1075417.SAMN05421823_10647"/>
<dbReference type="EMBL" id="FNFO01000006">
    <property type="protein sequence ID" value="SDL44596.1"/>
    <property type="molecule type" value="Genomic_DNA"/>
</dbReference>
<proteinExistence type="predicted"/>
<reference evidence="1 2" key="1">
    <citation type="submission" date="2016-10" db="EMBL/GenBank/DDBJ databases">
        <authorList>
            <person name="de Groot N.N."/>
        </authorList>
    </citation>
    <scope>NUCLEOTIDE SEQUENCE [LARGE SCALE GENOMIC DNA]</scope>
    <source>
        <strain evidence="1 2">DSM 25186</strain>
    </source>
</reference>
<dbReference type="AlphaFoldDB" id="A0A1G9K4Z2"/>
<sequence>MALLWNGCTPHDVDPEAVDAGYAYFPLEIGQYQEYVVDSIGYSVLGKDSSHFELREVVTDSFVDLTGEMAFRIERFRRAHANVGWPSVPDSVWTARRTAQQALRIENNITFVRLIFPPKNRATWNVNVYNPREAEMLLFTEVGDERTVGDSTYAQTLKVVYNGRVEGGQVIEVDSNLLGRDVHTEVYARGVGLVEVHLEHLEYATENGLPVVPQRIGRGVIYRQRLVGYGKE</sequence>
<accession>A0A1G9K4Z2</accession>
<evidence type="ECO:0000313" key="1">
    <source>
        <dbReference type="EMBL" id="SDL44596.1"/>
    </source>
</evidence>
<evidence type="ECO:0000313" key="2">
    <source>
        <dbReference type="Proteomes" id="UP000198510"/>
    </source>
</evidence>